<dbReference type="GO" id="GO:0008270">
    <property type="term" value="F:zinc ion binding"/>
    <property type="evidence" value="ECO:0007669"/>
    <property type="project" value="UniProtKB-KW"/>
</dbReference>
<feature type="compositionally biased region" description="Low complexity" evidence="2">
    <location>
        <begin position="211"/>
        <end position="221"/>
    </location>
</feature>
<feature type="region of interest" description="Disordered" evidence="2">
    <location>
        <begin position="506"/>
        <end position="656"/>
    </location>
</feature>
<dbReference type="AlphaFoldDB" id="A0A9P9A7L5"/>
<accession>A0A9P9A7L5</accession>
<feature type="domain" description="C2H2-type" evidence="3">
    <location>
        <begin position="259"/>
        <end position="286"/>
    </location>
</feature>
<feature type="compositionally biased region" description="Polar residues" evidence="2">
    <location>
        <begin position="613"/>
        <end position="625"/>
    </location>
</feature>
<dbReference type="InterPro" id="IPR013087">
    <property type="entry name" value="Znf_C2H2_type"/>
</dbReference>
<feature type="region of interest" description="Disordered" evidence="2">
    <location>
        <begin position="180"/>
        <end position="254"/>
    </location>
</feature>
<name>A0A9P9A7L5_9PEZI</name>
<sequence length="656" mass="69635">MSAPATLPVEDATLGTEALPPPPPVVPSSASPPVANAKHVTNAAAFNDEYAQLSALLRRSSAGAVRRVVRDNWEKCLLGTEFHTTFVTNVAVHHASGGILQRALGDFGGRLVQEGTTQIANLLTQKHLDDVFTILLPKMSDRFLDAAVAYWLPSIPAQRLLNHLARAERLGYDADDIEEEADEPEPLIPATMSAPRPPANPPPPPVHQHAQTPTYTQPTQQGLSTLPPPKAAPVPPPRHSQHQVSQNGQAPTDGADTPFTCSSCHKTFIHEAAFRYHHRKAVCKRDLLGPLLSQCPFCYKGFASDGGLSYHLLNNVCGVSGGTPNDLARIERSVVDASKASSSASSPALMTPQSTAQAPRQTPVPVPVLGSRGIPGPVAAMSSSPAGPPPIQSDLLPGFHQHYAPAPATPTPPTPNNQALRAGAHLEPAQRAAMEAEMRRAEDNLKNKIDEAKRSWDPADLERRLSSLRNSHATKQSQIRKKYGIRLRTRRGPSAMIEERLRVGLPADLPAKKPSTPGMADGMTPPPNGSQALNTNGKRPLYSEGGIQPSPSPSHPPVKKLAVSELTGGLGGTSATAAMQDPTAMSSQDNSGYYTSTPMNPSQSRFAGHPSAPGSSQRVQATPQRIQMGVAGRGISREEPVDVESSSDSGSDIEAD</sequence>
<proteinExistence type="predicted"/>
<keyword evidence="1" id="KW-0863">Zinc-finger</keyword>
<dbReference type="OrthoDB" id="37886at2759"/>
<dbReference type="EMBL" id="JAGSXJ010000023">
    <property type="protein sequence ID" value="KAH6676913.1"/>
    <property type="molecule type" value="Genomic_DNA"/>
</dbReference>
<organism evidence="4 5">
    <name type="scientific">Plectosphaerella plurivora</name>
    <dbReference type="NCBI Taxonomy" id="936078"/>
    <lineage>
        <taxon>Eukaryota</taxon>
        <taxon>Fungi</taxon>
        <taxon>Dikarya</taxon>
        <taxon>Ascomycota</taxon>
        <taxon>Pezizomycotina</taxon>
        <taxon>Sordariomycetes</taxon>
        <taxon>Hypocreomycetidae</taxon>
        <taxon>Glomerellales</taxon>
        <taxon>Plectosphaerellaceae</taxon>
        <taxon>Plectosphaerella</taxon>
    </lineage>
</organism>
<feature type="region of interest" description="Disordered" evidence="2">
    <location>
        <begin position="338"/>
        <end position="362"/>
    </location>
</feature>
<feature type="compositionally biased region" description="Low complexity" evidence="2">
    <location>
        <begin position="338"/>
        <end position="348"/>
    </location>
</feature>
<gene>
    <name evidence="4" type="ORF">F5X68DRAFT_193552</name>
</gene>
<keyword evidence="5" id="KW-1185">Reference proteome</keyword>
<reference evidence="4" key="1">
    <citation type="journal article" date="2021" name="Nat. Commun.">
        <title>Genetic determinants of endophytism in the Arabidopsis root mycobiome.</title>
        <authorList>
            <person name="Mesny F."/>
            <person name="Miyauchi S."/>
            <person name="Thiergart T."/>
            <person name="Pickel B."/>
            <person name="Atanasova L."/>
            <person name="Karlsson M."/>
            <person name="Huettel B."/>
            <person name="Barry K.W."/>
            <person name="Haridas S."/>
            <person name="Chen C."/>
            <person name="Bauer D."/>
            <person name="Andreopoulos W."/>
            <person name="Pangilinan J."/>
            <person name="LaButti K."/>
            <person name="Riley R."/>
            <person name="Lipzen A."/>
            <person name="Clum A."/>
            <person name="Drula E."/>
            <person name="Henrissat B."/>
            <person name="Kohler A."/>
            <person name="Grigoriev I.V."/>
            <person name="Martin F.M."/>
            <person name="Hacquard S."/>
        </authorList>
    </citation>
    <scope>NUCLEOTIDE SEQUENCE</scope>
    <source>
        <strain evidence="4">MPI-SDFR-AT-0117</strain>
    </source>
</reference>
<dbReference type="Proteomes" id="UP000770015">
    <property type="component" value="Unassembled WGS sequence"/>
</dbReference>
<feature type="region of interest" description="Disordered" evidence="2">
    <location>
        <begin position="1"/>
        <end position="33"/>
    </location>
</feature>
<evidence type="ECO:0000256" key="2">
    <source>
        <dbReference type="SAM" id="MobiDB-lite"/>
    </source>
</evidence>
<evidence type="ECO:0000259" key="3">
    <source>
        <dbReference type="PROSITE" id="PS50157"/>
    </source>
</evidence>
<protein>
    <recommendedName>
        <fullName evidence="3">C2H2-type domain-containing protein</fullName>
    </recommendedName>
</protein>
<evidence type="ECO:0000313" key="4">
    <source>
        <dbReference type="EMBL" id="KAH6676913.1"/>
    </source>
</evidence>
<evidence type="ECO:0000313" key="5">
    <source>
        <dbReference type="Proteomes" id="UP000770015"/>
    </source>
</evidence>
<comment type="caution">
    <text evidence="4">The sequence shown here is derived from an EMBL/GenBank/DDBJ whole genome shotgun (WGS) entry which is preliminary data.</text>
</comment>
<feature type="compositionally biased region" description="Polar residues" evidence="2">
    <location>
        <begin position="583"/>
        <end position="605"/>
    </location>
</feature>
<feature type="compositionally biased region" description="Polar residues" evidence="2">
    <location>
        <begin position="351"/>
        <end position="360"/>
    </location>
</feature>
<evidence type="ECO:0000256" key="1">
    <source>
        <dbReference type="PROSITE-ProRule" id="PRU00042"/>
    </source>
</evidence>
<feature type="compositionally biased region" description="Pro residues" evidence="2">
    <location>
        <begin position="195"/>
        <end position="206"/>
    </location>
</feature>
<dbReference type="PROSITE" id="PS50157">
    <property type="entry name" value="ZINC_FINGER_C2H2_2"/>
    <property type="match status" value="1"/>
</dbReference>
<keyword evidence="1" id="KW-0862">Zinc</keyword>
<dbReference type="Gene3D" id="3.30.160.60">
    <property type="entry name" value="Classic Zinc Finger"/>
    <property type="match status" value="1"/>
</dbReference>
<feature type="compositionally biased region" description="Pro residues" evidence="2">
    <location>
        <begin position="226"/>
        <end position="238"/>
    </location>
</feature>
<keyword evidence="1" id="KW-0479">Metal-binding</keyword>